<accession>A0A6L2P806</accession>
<feature type="domain" description="MADF" evidence="2">
    <location>
        <begin position="5"/>
        <end position="96"/>
    </location>
</feature>
<dbReference type="InterPro" id="IPR004210">
    <property type="entry name" value="BESS_motif"/>
</dbReference>
<proteinExistence type="predicted"/>
<reference evidence="5" key="1">
    <citation type="submission" date="2020-01" db="EMBL/GenBank/DDBJ databases">
        <title>Draft genome sequence of the Termite Coptotermes fromosanus.</title>
        <authorList>
            <person name="Itakura S."/>
            <person name="Yosikawa Y."/>
            <person name="Umezawa K."/>
        </authorList>
    </citation>
    <scope>NUCLEOTIDE SEQUENCE [LARGE SCALE GENOMIC DNA]</scope>
</reference>
<dbReference type="GO" id="GO:0006357">
    <property type="term" value="P:regulation of transcription by RNA polymerase II"/>
    <property type="evidence" value="ECO:0007669"/>
    <property type="project" value="TreeGrafter"/>
</dbReference>
<dbReference type="AlphaFoldDB" id="A0A6L2P806"/>
<organism evidence="4 5">
    <name type="scientific">Coptotermes formosanus</name>
    <name type="common">Formosan subterranean termite</name>
    <dbReference type="NCBI Taxonomy" id="36987"/>
    <lineage>
        <taxon>Eukaryota</taxon>
        <taxon>Metazoa</taxon>
        <taxon>Ecdysozoa</taxon>
        <taxon>Arthropoda</taxon>
        <taxon>Hexapoda</taxon>
        <taxon>Insecta</taxon>
        <taxon>Pterygota</taxon>
        <taxon>Neoptera</taxon>
        <taxon>Polyneoptera</taxon>
        <taxon>Dictyoptera</taxon>
        <taxon>Blattodea</taxon>
        <taxon>Blattoidea</taxon>
        <taxon>Termitoidae</taxon>
        <taxon>Rhinotermitidae</taxon>
        <taxon>Coptotermes</taxon>
    </lineage>
</organism>
<evidence type="ECO:0000313" key="4">
    <source>
        <dbReference type="EMBL" id="GFG28353.1"/>
    </source>
</evidence>
<dbReference type="GO" id="GO:0005634">
    <property type="term" value="C:nucleus"/>
    <property type="evidence" value="ECO:0007669"/>
    <property type="project" value="UniProtKB-SubCell"/>
</dbReference>
<sequence>MDVDKLIACVFRRPPLWNQANPNHRNRYVILKLWTEIACEMNTSKDAVQKKWKYLRDYFREEHVKKIPQPRSDASNNVTPSWPYYKQLLFLKDHIKNRVSQGDLQITQPDIETTDSCSESFVVDKPLCSETPKVCVSPENEPRVSVPQRAHKRPNALLGEALLNVEQQKLDYLKQKHSRKLHEFDSEDVSFFQSLLPHVAKIPPERKLLFRCKVQEMVQQFAYEIPQNYPTYTNTPSPEFTQNANVPFPQSTETVLAVPVKFETEVTGYAAH</sequence>
<dbReference type="Pfam" id="PF10545">
    <property type="entry name" value="MADF_DNA_bdg"/>
    <property type="match status" value="1"/>
</dbReference>
<name>A0A6L2P806_COPFO</name>
<dbReference type="FunCoup" id="A0A6L2P806">
    <property type="interactions" value="31"/>
</dbReference>
<dbReference type="PANTHER" id="PTHR12243">
    <property type="entry name" value="MADF DOMAIN TRANSCRIPTION FACTOR"/>
    <property type="match status" value="1"/>
</dbReference>
<keyword evidence="1" id="KW-0539">Nucleus</keyword>
<gene>
    <name evidence="4" type="ORF">Cfor_07765</name>
</gene>
<dbReference type="Proteomes" id="UP000502823">
    <property type="component" value="Unassembled WGS sequence"/>
</dbReference>
<dbReference type="PROSITE" id="PS51031">
    <property type="entry name" value="BESS"/>
    <property type="match status" value="1"/>
</dbReference>
<evidence type="ECO:0008006" key="6">
    <source>
        <dbReference type="Google" id="ProtNLM"/>
    </source>
</evidence>
<feature type="domain" description="BESS" evidence="3">
    <location>
        <begin position="185"/>
        <end position="224"/>
    </location>
</feature>
<evidence type="ECO:0000259" key="2">
    <source>
        <dbReference type="PROSITE" id="PS51029"/>
    </source>
</evidence>
<keyword evidence="5" id="KW-1185">Reference proteome</keyword>
<evidence type="ECO:0000313" key="5">
    <source>
        <dbReference type="Proteomes" id="UP000502823"/>
    </source>
</evidence>
<evidence type="ECO:0000256" key="1">
    <source>
        <dbReference type="PROSITE-ProRule" id="PRU00371"/>
    </source>
</evidence>
<evidence type="ECO:0000259" key="3">
    <source>
        <dbReference type="PROSITE" id="PS51031"/>
    </source>
</evidence>
<dbReference type="SMART" id="SM00595">
    <property type="entry name" value="MADF"/>
    <property type="match status" value="1"/>
</dbReference>
<dbReference type="EMBL" id="BLKM01000055">
    <property type="protein sequence ID" value="GFG28353.1"/>
    <property type="molecule type" value="Genomic_DNA"/>
</dbReference>
<dbReference type="GO" id="GO:0003677">
    <property type="term" value="F:DNA binding"/>
    <property type="evidence" value="ECO:0007669"/>
    <property type="project" value="InterPro"/>
</dbReference>
<dbReference type="InterPro" id="IPR006578">
    <property type="entry name" value="MADF-dom"/>
</dbReference>
<dbReference type="GO" id="GO:0005667">
    <property type="term" value="C:transcription regulator complex"/>
    <property type="evidence" value="ECO:0007669"/>
    <property type="project" value="TreeGrafter"/>
</dbReference>
<protein>
    <recommendedName>
        <fullName evidence="6">MADF domain-containing protein</fullName>
    </recommendedName>
</protein>
<comment type="caution">
    <text evidence="4">The sequence shown here is derived from an EMBL/GenBank/DDBJ whole genome shotgun (WGS) entry which is preliminary data.</text>
</comment>
<dbReference type="PROSITE" id="PS51029">
    <property type="entry name" value="MADF"/>
    <property type="match status" value="1"/>
</dbReference>
<dbReference type="Pfam" id="PF02944">
    <property type="entry name" value="BESS"/>
    <property type="match status" value="1"/>
</dbReference>
<comment type="subcellular location">
    <subcellularLocation>
        <location evidence="1">Nucleus</location>
    </subcellularLocation>
</comment>
<dbReference type="PANTHER" id="PTHR12243:SF69">
    <property type="entry name" value="SI:CH73-59F11.3"/>
    <property type="match status" value="1"/>
</dbReference>
<dbReference type="OrthoDB" id="6159213at2759"/>
<dbReference type="InterPro" id="IPR039353">
    <property type="entry name" value="TF_Adf1"/>
</dbReference>
<dbReference type="InParanoid" id="A0A6L2P806"/>